<feature type="signal peptide" evidence="1">
    <location>
        <begin position="1"/>
        <end position="23"/>
    </location>
</feature>
<evidence type="ECO:0008006" key="4">
    <source>
        <dbReference type="Google" id="ProtNLM"/>
    </source>
</evidence>
<dbReference type="EnsemblPlants" id="TraesCS1A02G039600.1">
    <property type="protein sequence ID" value="TraesCS1A02G039600.1"/>
    <property type="gene ID" value="TraesCS1A02G039600"/>
</dbReference>
<keyword evidence="3" id="KW-1185">Reference proteome</keyword>
<name>A0A3B5XU89_WHEAT</name>
<evidence type="ECO:0000313" key="2">
    <source>
        <dbReference type="EnsemblPlants" id="TraesCS1A02G039600.1"/>
    </source>
</evidence>
<reference evidence="2" key="2">
    <citation type="submission" date="2018-10" db="UniProtKB">
        <authorList>
            <consortium name="EnsemblPlants"/>
        </authorList>
    </citation>
    <scope>IDENTIFICATION</scope>
</reference>
<dbReference type="AlphaFoldDB" id="A0A3B5XU89"/>
<dbReference type="Proteomes" id="UP000019116">
    <property type="component" value="Chromosome 1A"/>
</dbReference>
<organism evidence="2">
    <name type="scientific">Triticum aestivum</name>
    <name type="common">Wheat</name>
    <dbReference type="NCBI Taxonomy" id="4565"/>
    <lineage>
        <taxon>Eukaryota</taxon>
        <taxon>Viridiplantae</taxon>
        <taxon>Streptophyta</taxon>
        <taxon>Embryophyta</taxon>
        <taxon>Tracheophyta</taxon>
        <taxon>Spermatophyta</taxon>
        <taxon>Magnoliopsida</taxon>
        <taxon>Liliopsida</taxon>
        <taxon>Poales</taxon>
        <taxon>Poaceae</taxon>
        <taxon>BOP clade</taxon>
        <taxon>Pooideae</taxon>
        <taxon>Triticodae</taxon>
        <taxon>Triticeae</taxon>
        <taxon>Triticinae</taxon>
        <taxon>Triticum</taxon>
    </lineage>
</organism>
<reference evidence="2" key="1">
    <citation type="submission" date="2018-08" db="EMBL/GenBank/DDBJ databases">
        <authorList>
            <person name="Rossello M."/>
        </authorList>
    </citation>
    <scope>NUCLEOTIDE SEQUENCE [LARGE SCALE GENOMIC DNA]</scope>
    <source>
        <strain evidence="2">cv. Chinese Spring</strain>
    </source>
</reference>
<protein>
    <recommendedName>
        <fullName evidence="4">Knottin scorpion toxin-like domain-containing protein</fullName>
    </recommendedName>
</protein>
<dbReference type="OrthoDB" id="712095at2759"/>
<sequence length="89" mass="9665">MGKKLFFMAILLILGAATTAVRGELVCDVLRAECMVKCWQGTGKCMRCCQALGYVHGRCNLVRGDVCYCCNDDGAPPSSPAQERHGRLP</sequence>
<evidence type="ECO:0000256" key="1">
    <source>
        <dbReference type="SAM" id="SignalP"/>
    </source>
</evidence>
<dbReference type="Gramene" id="TraesCS1A03G0094800.1">
    <property type="protein sequence ID" value="TraesCS1A03G0094800.1.CDS"/>
    <property type="gene ID" value="TraesCS1A03G0094800"/>
</dbReference>
<feature type="chain" id="PRO_5017473077" description="Knottin scorpion toxin-like domain-containing protein" evidence="1">
    <location>
        <begin position="24"/>
        <end position="89"/>
    </location>
</feature>
<dbReference type="Gramene" id="TraesCS1A02G039600.1">
    <property type="protein sequence ID" value="TraesCS1A02G039600.1"/>
    <property type="gene ID" value="TraesCS1A02G039600"/>
</dbReference>
<proteinExistence type="predicted"/>
<accession>A0A3B5XU89</accession>
<evidence type="ECO:0000313" key="3">
    <source>
        <dbReference type="Proteomes" id="UP000019116"/>
    </source>
</evidence>
<keyword evidence="1" id="KW-0732">Signal</keyword>